<dbReference type="InterPro" id="IPR053365">
    <property type="entry name" value="Nematode_rcpt-like"/>
</dbReference>
<feature type="transmembrane region" description="Helical" evidence="6">
    <location>
        <begin position="75"/>
        <end position="94"/>
    </location>
</feature>
<evidence type="ECO:0000256" key="5">
    <source>
        <dbReference type="ARBA" id="ARBA00023136"/>
    </source>
</evidence>
<dbReference type="GO" id="GO:0007606">
    <property type="term" value="P:sensory perception of chemical stimulus"/>
    <property type="evidence" value="ECO:0007669"/>
    <property type="project" value="InterPro"/>
</dbReference>
<proteinExistence type="inferred from homology"/>
<dbReference type="GO" id="GO:0016020">
    <property type="term" value="C:membrane"/>
    <property type="evidence" value="ECO:0007669"/>
    <property type="project" value="UniProtKB-SubCell"/>
</dbReference>
<evidence type="ECO:0008006" key="9">
    <source>
        <dbReference type="Google" id="ProtNLM"/>
    </source>
</evidence>
<dbReference type="PANTHER" id="PTHR47757:SF1">
    <property type="entry name" value="SERPENTINE RECEPTOR, CLASS E (EPSILON)"/>
    <property type="match status" value="1"/>
</dbReference>
<feature type="transmembrane region" description="Helical" evidence="6">
    <location>
        <begin position="163"/>
        <end position="188"/>
    </location>
</feature>
<feature type="transmembrane region" description="Helical" evidence="6">
    <location>
        <begin position="326"/>
        <end position="348"/>
    </location>
</feature>
<dbReference type="InterPro" id="IPR004151">
    <property type="entry name" value="7TM_GPCR_serpentine_rcpt_Sre"/>
</dbReference>
<evidence type="ECO:0000256" key="2">
    <source>
        <dbReference type="ARBA" id="ARBA00006803"/>
    </source>
</evidence>
<feature type="transmembrane region" description="Helical" evidence="6">
    <location>
        <begin position="295"/>
        <end position="314"/>
    </location>
</feature>
<gene>
    <name evidence="7" type="ORF">CAMP_LOCUS5678</name>
</gene>
<comment type="caution">
    <text evidence="7">The sequence shown here is derived from an EMBL/GenBank/DDBJ whole genome shotgun (WGS) entry which is preliminary data.</text>
</comment>
<evidence type="ECO:0000256" key="4">
    <source>
        <dbReference type="ARBA" id="ARBA00022989"/>
    </source>
</evidence>
<keyword evidence="8" id="KW-1185">Reference proteome</keyword>
<comment type="similarity">
    <text evidence="2">Belongs to the nematode receptor-like protein sre family.</text>
</comment>
<dbReference type="AlphaFoldDB" id="A0A9P1IDE0"/>
<dbReference type="Proteomes" id="UP001152747">
    <property type="component" value="Unassembled WGS sequence"/>
</dbReference>
<dbReference type="PANTHER" id="PTHR47757">
    <property type="entry name" value="SERPENTINE RECEPTOR, CLASS E (EPSILON)-RELATED"/>
    <property type="match status" value="1"/>
</dbReference>
<keyword evidence="3 6" id="KW-0812">Transmembrane</keyword>
<accession>A0A9P1IDE0</accession>
<organism evidence="7 8">
    <name type="scientific">Caenorhabditis angaria</name>
    <dbReference type="NCBI Taxonomy" id="860376"/>
    <lineage>
        <taxon>Eukaryota</taxon>
        <taxon>Metazoa</taxon>
        <taxon>Ecdysozoa</taxon>
        <taxon>Nematoda</taxon>
        <taxon>Chromadorea</taxon>
        <taxon>Rhabditida</taxon>
        <taxon>Rhabditina</taxon>
        <taxon>Rhabditomorpha</taxon>
        <taxon>Rhabditoidea</taxon>
        <taxon>Rhabditidae</taxon>
        <taxon>Peloderinae</taxon>
        <taxon>Caenorhabditis</taxon>
    </lineage>
</organism>
<feature type="transmembrane region" description="Helical" evidence="6">
    <location>
        <begin position="115"/>
        <end position="139"/>
    </location>
</feature>
<dbReference type="Pfam" id="PF03125">
    <property type="entry name" value="Sre"/>
    <property type="match status" value="1"/>
</dbReference>
<evidence type="ECO:0000256" key="3">
    <source>
        <dbReference type="ARBA" id="ARBA00022692"/>
    </source>
</evidence>
<comment type="subcellular location">
    <subcellularLocation>
        <location evidence="1">Membrane</location>
        <topology evidence="1">Multi-pass membrane protein</topology>
    </subcellularLocation>
</comment>
<evidence type="ECO:0000313" key="7">
    <source>
        <dbReference type="EMBL" id="CAI5443041.1"/>
    </source>
</evidence>
<reference evidence="7" key="1">
    <citation type="submission" date="2022-11" db="EMBL/GenBank/DDBJ databases">
        <authorList>
            <person name="Kikuchi T."/>
        </authorList>
    </citation>
    <scope>NUCLEOTIDE SEQUENCE</scope>
    <source>
        <strain evidence="7">PS1010</strain>
    </source>
</reference>
<evidence type="ECO:0000256" key="6">
    <source>
        <dbReference type="SAM" id="Phobius"/>
    </source>
</evidence>
<evidence type="ECO:0000313" key="8">
    <source>
        <dbReference type="Proteomes" id="UP001152747"/>
    </source>
</evidence>
<keyword evidence="4 6" id="KW-1133">Transmembrane helix</keyword>
<dbReference type="OrthoDB" id="5874078at2759"/>
<name>A0A9P1IDE0_9PELO</name>
<dbReference type="EMBL" id="CANHGI010000002">
    <property type="protein sequence ID" value="CAI5443041.1"/>
    <property type="molecule type" value="Genomic_DNA"/>
</dbReference>
<evidence type="ECO:0000256" key="1">
    <source>
        <dbReference type="ARBA" id="ARBA00004141"/>
    </source>
</evidence>
<feature type="transmembrane region" description="Helical" evidence="6">
    <location>
        <begin position="209"/>
        <end position="236"/>
    </location>
</feature>
<sequence length="379" mass="44718">MLYTNRWPKYQPLFSFFTEYESAVHISTSSPPSKYHFLAQNNNNKMYITVENTTLWLPVFMVHQQEHVLNLGHSFLISQSVLMFLSLILAYYTVYRICSTNIFNFNIKSIFVFNLASYLLIFFGRCLVLTVLFGVVRIFEFDPTTDFDFEQRFLQFLQVQTDFLNLFVIGGVMIYFHLTIVTGTILTLSIERTFACYFISDYERVPRKWISILLITSNIIFTILVTSVTILCIRPFFEISCFNISIQLIAIMLFIFNRFYTINIVERLKNNSNYSLATRFQTVENLRAEKMIARLYFFGGIAFLSSFLTFSMYYTNRLPRYQTLFLFLTESIILLYPLLVCPICLISLRKVPMNNVTPLKTNFQEESDVYFKQFNNSWN</sequence>
<protein>
    <recommendedName>
        <fullName evidence="9">Serpentine Receptor, class E (Epsilon)</fullName>
    </recommendedName>
</protein>
<feature type="transmembrane region" description="Helical" evidence="6">
    <location>
        <begin position="242"/>
        <end position="260"/>
    </location>
</feature>
<keyword evidence="5 6" id="KW-0472">Membrane</keyword>